<evidence type="ECO:0000256" key="10">
    <source>
        <dbReference type="ARBA" id="ARBA00023295"/>
    </source>
</evidence>
<evidence type="ECO:0000256" key="6">
    <source>
        <dbReference type="ARBA" id="ARBA00023004"/>
    </source>
</evidence>
<dbReference type="SUPFAM" id="SSF48150">
    <property type="entry name" value="DNA-glycosylase"/>
    <property type="match status" value="1"/>
</dbReference>
<keyword evidence="7" id="KW-0411">Iron-sulfur</keyword>
<dbReference type="SMART" id="SM00525">
    <property type="entry name" value="FES"/>
    <property type="match status" value="1"/>
</dbReference>
<comment type="similarity">
    <text evidence="2 11">Belongs to the Nth/MutY family.</text>
</comment>
<name>A0A8J6B8S5_9EUKA</name>
<dbReference type="InterPro" id="IPR030841">
    <property type="entry name" value="NTH1"/>
</dbReference>
<keyword evidence="13" id="KW-0540">Nuclease</keyword>
<comment type="catalytic activity">
    <reaction evidence="11">
        <text>2'-deoxyribonucleotide-(2'-deoxyribose 5'-phosphate)-2'-deoxyribonucleotide-DNA = a 3'-end 2'-deoxyribonucleotide-(2,3-dehydro-2,3-deoxyribose 5'-phosphate)-DNA + a 5'-end 5'-phospho-2'-deoxyribonucleoside-DNA + H(+)</text>
        <dbReference type="Rhea" id="RHEA:66592"/>
        <dbReference type="Rhea" id="RHEA-COMP:13180"/>
        <dbReference type="Rhea" id="RHEA-COMP:16897"/>
        <dbReference type="Rhea" id="RHEA-COMP:17067"/>
        <dbReference type="ChEBI" id="CHEBI:15378"/>
        <dbReference type="ChEBI" id="CHEBI:136412"/>
        <dbReference type="ChEBI" id="CHEBI:157695"/>
        <dbReference type="ChEBI" id="CHEBI:167181"/>
        <dbReference type="EC" id="4.2.99.18"/>
    </reaction>
</comment>
<dbReference type="Gene3D" id="1.10.1670.10">
    <property type="entry name" value="Helix-hairpin-Helix base-excision DNA repair enzymes (C-terminal)"/>
    <property type="match status" value="1"/>
</dbReference>
<gene>
    <name evidence="11" type="primary">NTH1</name>
    <name evidence="13" type="ORF">J8273_5357</name>
</gene>
<keyword evidence="5 11" id="KW-0378">Hydrolase</keyword>
<evidence type="ECO:0000256" key="11">
    <source>
        <dbReference type="HAMAP-Rule" id="MF_03183"/>
    </source>
</evidence>
<keyword evidence="6" id="KW-0408">Iron</keyword>
<evidence type="ECO:0000256" key="1">
    <source>
        <dbReference type="ARBA" id="ARBA00001966"/>
    </source>
</evidence>
<evidence type="ECO:0000256" key="9">
    <source>
        <dbReference type="ARBA" id="ARBA00023239"/>
    </source>
</evidence>
<keyword evidence="10 11" id="KW-0326">Glycosidase</keyword>
<keyword evidence="13" id="KW-0255">Endonuclease</keyword>
<proteinExistence type="inferred from homology"/>
<dbReference type="GO" id="GO:0005634">
    <property type="term" value="C:nucleus"/>
    <property type="evidence" value="ECO:0007669"/>
    <property type="project" value="UniProtKB-SubCell"/>
</dbReference>
<dbReference type="InterPro" id="IPR023170">
    <property type="entry name" value="HhH_base_excis_C"/>
</dbReference>
<evidence type="ECO:0000256" key="8">
    <source>
        <dbReference type="ARBA" id="ARBA00023204"/>
    </source>
</evidence>
<evidence type="ECO:0000259" key="12">
    <source>
        <dbReference type="SMART" id="SM00478"/>
    </source>
</evidence>
<dbReference type="EC" id="4.2.99.18" evidence="11"/>
<sequence length="231" mass="26016">MSKKLPSGFYDAWEAISKYREEHKAAVDSMGVHTAADAKAPKDEQDFQTLFSLMLSSQTKDITNSAVMTELKSAPDGLTLEVVRKWTEEELDEKIKKVGFHRTKAKHIKQTAELLATQHDGKVPDTLRELIAFPGVGPKMAHLALQICHNITVGVSVDTHVHRITNRLGWVKTKTPIETMKDLEDWLPKDCWAEINPLLVGYGQTVCQPRKPKCDICPARLWCKEGRKGMK</sequence>
<dbReference type="InterPro" id="IPR011257">
    <property type="entry name" value="DNA_glycosylase"/>
</dbReference>
<accession>A0A8J6B8S5</accession>
<evidence type="ECO:0000256" key="4">
    <source>
        <dbReference type="ARBA" id="ARBA00022763"/>
    </source>
</evidence>
<evidence type="ECO:0000313" key="14">
    <source>
        <dbReference type="Proteomes" id="UP000717585"/>
    </source>
</evidence>
<keyword evidence="11" id="KW-0496">Mitochondrion</keyword>
<dbReference type="HAMAP" id="MF_03183">
    <property type="entry name" value="Endonuclease_III_Nth"/>
    <property type="match status" value="1"/>
</dbReference>
<dbReference type="PANTHER" id="PTHR43286:SF1">
    <property type="entry name" value="ENDONUCLEASE III-LIKE PROTEIN 1"/>
    <property type="match status" value="1"/>
</dbReference>
<dbReference type="GO" id="GO:0000703">
    <property type="term" value="F:oxidized pyrimidine nucleobase lesion DNA N-glycosylase activity"/>
    <property type="evidence" value="ECO:0007669"/>
    <property type="project" value="UniProtKB-UniRule"/>
</dbReference>
<dbReference type="GO" id="GO:0051539">
    <property type="term" value="F:4 iron, 4 sulfur cluster binding"/>
    <property type="evidence" value="ECO:0007669"/>
    <property type="project" value="InterPro"/>
</dbReference>
<dbReference type="Proteomes" id="UP000717585">
    <property type="component" value="Unassembled WGS sequence"/>
</dbReference>
<dbReference type="PROSITE" id="PS00764">
    <property type="entry name" value="ENDONUCLEASE_III_1"/>
    <property type="match status" value="1"/>
</dbReference>
<comment type="caution">
    <text evidence="13">The sequence shown here is derived from an EMBL/GenBank/DDBJ whole genome shotgun (WGS) entry which is preliminary data.</text>
</comment>
<comment type="caution">
    <text evidence="11">Lacks conserved residue(s) required for the propagation of feature annotation.</text>
</comment>
<dbReference type="GO" id="GO:0003677">
    <property type="term" value="F:DNA binding"/>
    <property type="evidence" value="ECO:0007669"/>
    <property type="project" value="UniProtKB-UniRule"/>
</dbReference>
<reference evidence="13" key="1">
    <citation type="submission" date="2021-05" db="EMBL/GenBank/DDBJ databases">
        <title>A free-living protist that lacks canonical eukaryotic 1 DNA replication and segregation systems.</title>
        <authorList>
            <person name="Salas-Leiva D.E."/>
            <person name="Tromer E.C."/>
            <person name="Curtis B.A."/>
            <person name="Jerlstrom-Hultqvist J."/>
            <person name="Kolisko M."/>
            <person name="Yi Z."/>
            <person name="Salas-Leiva J.S."/>
            <person name="Gallot-Lavallee L."/>
            <person name="Kops G.J.P.L."/>
            <person name="Archibald J.M."/>
            <person name="Simpson A.G.B."/>
            <person name="Roger A.J."/>
        </authorList>
    </citation>
    <scope>NUCLEOTIDE SEQUENCE</scope>
    <source>
        <strain evidence="13">BICM</strain>
    </source>
</reference>
<keyword evidence="8 11" id="KW-0234">DNA repair</keyword>
<dbReference type="InterPro" id="IPR003265">
    <property type="entry name" value="HhH-GPD_domain"/>
</dbReference>
<dbReference type="InterPro" id="IPR004035">
    <property type="entry name" value="Endouclease-III_FeS-bd_BS"/>
</dbReference>
<dbReference type="OrthoDB" id="2099276at2759"/>
<protein>
    <recommendedName>
        <fullName evidence="11">Endonuclease III homolog</fullName>
        <ecNumber evidence="11">3.2.2.-</ecNumber>
        <ecNumber evidence="11">4.2.99.18</ecNumber>
    </recommendedName>
    <alternativeName>
        <fullName evidence="11">Bifunctional DNA N-glycosylase/DNA-(apurinic or apyrimidinic site) lyase</fullName>
        <shortName evidence="11">DNA glycosylase/AP lyase</shortName>
    </alternativeName>
</protein>
<keyword evidence="14" id="KW-1185">Reference proteome</keyword>
<dbReference type="AlphaFoldDB" id="A0A8J6B8S5"/>
<keyword evidence="4 11" id="KW-0227">DNA damage</keyword>
<evidence type="ECO:0000256" key="5">
    <source>
        <dbReference type="ARBA" id="ARBA00022801"/>
    </source>
</evidence>
<evidence type="ECO:0000256" key="2">
    <source>
        <dbReference type="ARBA" id="ARBA00008343"/>
    </source>
</evidence>
<evidence type="ECO:0000256" key="3">
    <source>
        <dbReference type="ARBA" id="ARBA00022723"/>
    </source>
</evidence>
<comment type="subcellular location">
    <subcellularLocation>
        <location evidence="11">Nucleus</location>
    </subcellularLocation>
    <subcellularLocation>
        <location evidence="11">Mitochondrion</location>
    </subcellularLocation>
</comment>
<dbReference type="GO" id="GO:0006285">
    <property type="term" value="P:base-excision repair, AP site formation"/>
    <property type="evidence" value="ECO:0007669"/>
    <property type="project" value="UniProtKB-UniRule"/>
</dbReference>
<dbReference type="EMBL" id="JAHDYR010000038">
    <property type="protein sequence ID" value="KAG9392367.1"/>
    <property type="molecule type" value="Genomic_DNA"/>
</dbReference>
<keyword evidence="11" id="KW-0539">Nucleus</keyword>
<keyword evidence="9 11" id="KW-0456">Lyase</keyword>
<feature type="domain" description="HhH-GPD" evidence="12">
    <location>
        <begin position="55"/>
        <end position="205"/>
    </location>
</feature>
<evidence type="ECO:0000313" key="13">
    <source>
        <dbReference type="EMBL" id="KAG9392367.1"/>
    </source>
</evidence>
<dbReference type="Gene3D" id="1.10.340.30">
    <property type="entry name" value="Hypothetical protein, domain 2"/>
    <property type="match status" value="1"/>
</dbReference>
<evidence type="ECO:0000256" key="7">
    <source>
        <dbReference type="ARBA" id="ARBA00023014"/>
    </source>
</evidence>
<dbReference type="GO" id="GO:0005739">
    <property type="term" value="C:mitochondrion"/>
    <property type="evidence" value="ECO:0007669"/>
    <property type="project" value="UniProtKB-SubCell"/>
</dbReference>
<dbReference type="FunFam" id="1.10.340.30:FF:000001">
    <property type="entry name" value="Endonuclease III"/>
    <property type="match status" value="1"/>
</dbReference>
<keyword evidence="3" id="KW-0479">Metal-binding</keyword>
<comment type="cofactor">
    <cofactor evidence="1">
        <name>[4Fe-4S] cluster</name>
        <dbReference type="ChEBI" id="CHEBI:49883"/>
    </cofactor>
</comment>
<dbReference type="PANTHER" id="PTHR43286">
    <property type="entry name" value="ENDONUCLEASE III-LIKE PROTEIN 1"/>
    <property type="match status" value="1"/>
</dbReference>
<dbReference type="SMART" id="SM00478">
    <property type="entry name" value="ENDO3c"/>
    <property type="match status" value="1"/>
</dbReference>
<organism evidence="13 14">
    <name type="scientific">Carpediemonas membranifera</name>
    <dbReference type="NCBI Taxonomy" id="201153"/>
    <lineage>
        <taxon>Eukaryota</taxon>
        <taxon>Metamonada</taxon>
        <taxon>Carpediemonas-like organisms</taxon>
        <taxon>Carpediemonas</taxon>
    </lineage>
</organism>
<dbReference type="PIRSF" id="PIRSF001435">
    <property type="entry name" value="Nth"/>
    <property type="match status" value="1"/>
</dbReference>
<dbReference type="GO" id="GO:0046872">
    <property type="term" value="F:metal ion binding"/>
    <property type="evidence" value="ECO:0007669"/>
    <property type="project" value="UniProtKB-KW"/>
</dbReference>
<comment type="function">
    <text evidence="11">Bifunctional DNA N-glycosylase with associated apurinic/apyrimidinic (AP) lyase function that catalyzes the first step in base excision repair (BER), the primary repair pathway for the repair of oxidative DNA damage. The DNA N-glycosylase activity releases the damaged DNA base from DNA by cleaving the N-glycosidic bond, leaving an AP site. The AP lyase activity cleaves the phosphodiester bond 3' to the AP site by a beta-elimination. Primarily recognizes and repairs oxidative base damage of pyrimidines.</text>
</comment>
<dbReference type="GO" id="GO:0140078">
    <property type="term" value="F:class I DNA-(apurinic or apyrimidinic site) endonuclease activity"/>
    <property type="evidence" value="ECO:0007669"/>
    <property type="project" value="UniProtKB-EC"/>
</dbReference>
<dbReference type="EC" id="3.2.2.-" evidence="11"/>
<dbReference type="Pfam" id="PF00730">
    <property type="entry name" value="HhH-GPD"/>
    <property type="match status" value="1"/>
</dbReference>
<dbReference type="CDD" id="cd00056">
    <property type="entry name" value="ENDO3c"/>
    <property type="match status" value="1"/>
</dbReference>
<dbReference type="GO" id="GO:0006289">
    <property type="term" value="P:nucleotide-excision repair"/>
    <property type="evidence" value="ECO:0007669"/>
    <property type="project" value="TreeGrafter"/>
</dbReference>
<dbReference type="InterPro" id="IPR003651">
    <property type="entry name" value="Endonuclease3_FeS-loop_motif"/>
</dbReference>